<evidence type="ECO:0008006" key="3">
    <source>
        <dbReference type="Google" id="ProtNLM"/>
    </source>
</evidence>
<organism evidence="1 2">
    <name type="scientific">Photobacterium carnosum</name>
    <dbReference type="NCBI Taxonomy" id="2023717"/>
    <lineage>
        <taxon>Bacteria</taxon>
        <taxon>Pseudomonadati</taxon>
        <taxon>Pseudomonadota</taxon>
        <taxon>Gammaproteobacteria</taxon>
        <taxon>Vibrionales</taxon>
        <taxon>Vibrionaceae</taxon>
        <taxon>Photobacterium</taxon>
    </lineage>
</organism>
<dbReference type="Gene3D" id="3.30.420.40">
    <property type="match status" value="2"/>
</dbReference>
<protein>
    <recommendedName>
        <fullName evidence="3">SHS2 domain-containing protein</fullName>
    </recommendedName>
</protein>
<evidence type="ECO:0000313" key="2">
    <source>
        <dbReference type="Proteomes" id="UP000234420"/>
    </source>
</evidence>
<evidence type="ECO:0000313" key="1">
    <source>
        <dbReference type="EMBL" id="PLC56974.1"/>
    </source>
</evidence>
<proteinExistence type="predicted"/>
<dbReference type="AlphaFoldDB" id="A0A2N4UPN4"/>
<dbReference type="Proteomes" id="UP000234420">
    <property type="component" value="Unassembled WGS sequence"/>
</dbReference>
<keyword evidence="2" id="KW-1185">Reference proteome</keyword>
<accession>A0A2N4UPN4</accession>
<name>A0A2N4UPN4_9GAMM</name>
<reference evidence="1 2" key="1">
    <citation type="journal article" date="2018" name="Syst. Appl. Microbiol.">
        <title>Photobacterium carnosum sp. nov., isolated from spoiled modified atmosphere packaged poultry meat.</title>
        <authorList>
            <person name="Hilgarth M."/>
            <person name="Fuertes S."/>
            <person name="Ehrmann M."/>
            <person name="Vogel R.F."/>
        </authorList>
    </citation>
    <scope>NUCLEOTIDE SEQUENCE [LARGE SCALE GENOMIC DNA]</scope>
    <source>
        <strain evidence="1 2">TMW 2.2021</strain>
    </source>
</reference>
<dbReference type="RefSeq" id="WP_065208023.1">
    <property type="nucleotide sequence ID" value="NZ_JABJXE010000011.1"/>
</dbReference>
<sequence>MQNFSTTSGMTQSLVKANLLGARKMLDENSVMIVEGENNSRRGFIVGEAALSAGEASREFGTRFTNENWVRTIAARLVLELGAGSHKINLALVVNSDTIAEFTGDEFENNATPETLERARALFSNIFFRTHDTRMLDIKQCHVEIEKLVFVTEIDAVTKSIPNEVLKAVLLQSGFGDTQLTCITKGDNQGLSFRKAGMDAAIRTVANSLKHENITKSAVLNGWKEAVAVDSGLSSAPYDFSDEKRSVIKDHFDAILPELTQEYGDDFRHFSGVVISGGGANDKDVVDAVCNYFSNQQKEIVSIAELCEVFPCVENDGLQNSTAAVYGALKFIQDSNQTLVAIDAGNGWSKSAMRKYK</sequence>
<dbReference type="EMBL" id="NPIB01000021">
    <property type="protein sequence ID" value="PLC56974.1"/>
    <property type="molecule type" value="Genomic_DNA"/>
</dbReference>
<comment type="caution">
    <text evidence="1">The sequence shown here is derived from an EMBL/GenBank/DDBJ whole genome shotgun (WGS) entry which is preliminary data.</text>
</comment>
<gene>
    <name evidence="1" type="ORF">CIK00_15270</name>
</gene>